<dbReference type="InterPro" id="IPR006076">
    <property type="entry name" value="FAD-dep_OxRdtase"/>
</dbReference>
<dbReference type="SUPFAM" id="SSF51905">
    <property type="entry name" value="FAD/NAD(P)-binding domain"/>
    <property type="match status" value="1"/>
</dbReference>
<protein>
    <submittedName>
        <fullName evidence="3">Glycine/D-amino acid oxidase</fullName>
    </submittedName>
</protein>
<evidence type="ECO:0000256" key="1">
    <source>
        <dbReference type="ARBA" id="ARBA00023002"/>
    </source>
</evidence>
<reference evidence="3 4" key="1">
    <citation type="submission" date="2017-01" db="EMBL/GenBank/DDBJ databases">
        <authorList>
            <person name="Varghese N."/>
            <person name="Submissions S."/>
        </authorList>
    </citation>
    <scope>NUCLEOTIDE SEQUENCE [LARGE SCALE GENOMIC DNA]</scope>
    <source>
        <strain evidence="3 4">DSM 18447</strain>
    </source>
</reference>
<organism evidence="3 4">
    <name type="scientific">Paracoccus saliphilus</name>
    <dbReference type="NCBI Taxonomy" id="405559"/>
    <lineage>
        <taxon>Bacteria</taxon>
        <taxon>Pseudomonadati</taxon>
        <taxon>Pseudomonadota</taxon>
        <taxon>Alphaproteobacteria</taxon>
        <taxon>Rhodobacterales</taxon>
        <taxon>Paracoccaceae</taxon>
        <taxon>Paracoccus</taxon>
    </lineage>
</organism>
<comment type="caution">
    <text evidence="3">The sequence shown here is derived from an EMBL/GenBank/DDBJ whole genome shotgun (WGS) entry which is preliminary data.</text>
</comment>
<dbReference type="Gene3D" id="3.30.9.10">
    <property type="entry name" value="D-Amino Acid Oxidase, subunit A, domain 2"/>
    <property type="match status" value="1"/>
</dbReference>
<keyword evidence="1" id="KW-0560">Oxidoreductase</keyword>
<dbReference type="PANTHER" id="PTHR13847:SF289">
    <property type="entry name" value="GLYCINE OXIDASE"/>
    <property type="match status" value="1"/>
</dbReference>
<feature type="domain" description="FAD dependent oxidoreductase" evidence="2">
    <location>
        <begin position="45"/>
        <end position="371"/>
    </location>
</feature>
<dbReference type="Proteomes" id="UP000186216">
    <property type="component" value="Unassembled WGS sequence"/>
</dbReference>
<evidence type="ECO:0000259" key="2">
    <source>
        <dbReference type="Pfam" id="PF01266"/>
    </source>
</evidence>
<gene>
    <name evidence="3" type="ORF">SAMN05421772_101340</name>
</gene>
<dbReference type="EMBL" id="FTOU01000001">
    <property type="protein sequence ID" value="SIS53903.1"/>
    <property type="molecule type" value="Genomic_DNA"/>
</dbReference>
<dbReference type="AlphaFoldDB" id="A0AA45W131"/>
<dbReference type="InterPro" id="IPR036188">
    <property type="entry name" value="FAD/NAD-bd_sf"/>
</dbReference>
<dbReference type="Gene3D" id="3.50.50.60">
    <property type="entry name" value="FAD/NAD(P)-binding domain"/>
    <property type="match status" value="1"/>
</dbReference>
<dbReference type="SUPFAM" id="SSF54373">
    <property type="entry name" value="FAD-linked reductases, C-terminal domain"/>
    <property type="match status" value="1"/>
</dbReference>
<sequence length="386" mass="41002">MATIAEGCDAADLRRECEAIYSALAVFQRKVVIVLPNPNRSVSADITVIGGGILGLCCAWEMIRRGARVRVIEGKRIGAGSSGGHVGALAPHAPENWNEKKAFQLDSLLMAVDFWAEVEAVSGSSTGYARSGRLQPVADAEAAENLRDRIAASARQWPAEMAMRLTDRPDAPLLPQSPSGIWLEDRLTARINPRAALAALAEAIRARGGEVIEGSAARLQDISGPVLWATGAKGLESLSQDLERAVGKGVKGQSALLRFDASDAPQLFAEGIHIVPHGDGSVAVGSTSENEFAHDRVDARLDEIVARAREICPQLAEAPVIDRWSGLRPRAKSRAPLLGRWPGRHGHFVANGGFKIGFGMAPKIAAIMADLMLDGVDAIPGGFRLT</sequence>
<proteinExistence type="predicted"/>
<dbReference type="GO" id="GO:0005737">
    <property type="term" value="C:cytoplasm"/>
    <property type="evidence" value="ECO:0007669"/>
    <property type="project" value="TreeGrafter"/>
</dbReference>
<accession>A0AA45W131</accession>
<dbReference type="GO" id="GO:0016491">
    <property type="term" value="F:oxidoreductase activity"/>
    <property type="evidence" value="ECO:0007669"/>
    <property type="project" value="UniProtKB-KW"/>
</dbReference>
<dbReference type="Pfam" id="PF01266">
    <property type="entry name" value="DAO"/>
    <property type="match status" value="1"/>
</dbReference>
<evidence type="ECO:0000313" key="3">
    <source>
        <dbReference type="EMBL" id="SIS53903.1"/>
    </source>
</evidence>
<dbReference type="PANTHER" id="PTHR13847">
    <property type="entry name" value="SARCOSINE DEHYDROGENASE-RELATED"/>
    <property type="match status" value="1"/>
</dbReference>
<evidence type="ECO:0000313" key="4">
    <source>
        <dbReference type="Proteomes" id="UP000186216"/>
    </source>
</evidence>
<name>A0AA45W131_9RHOB</name>